<evidence type="ECO:0000256" key="2">
    <source>
        <dbReference type="ARBA" id="ARBA00022801"/>
    </source>
</evidence>
<sequence length="752" mass="83978">MTHSRHPEHETEALRLERAVEAMEAALRHRAEHWFEAGATPYSNRVLNRGLRVDLLETLENHRDKPYFGRLDFRDHLGRSRSVYFGYAHLDVPHGTVLDWRCDLYTLFVSGTARRQSYRVRHTGVTHTVELSLKRRLDIQARTLRSITDDVDWRETPMSGPAAAPVQKPAEAFLINRLAERGDPRLQTIVETLQVDQDAIIRAPAAGLRLVHGVAGSGKTSIAYHRLAYLLYQDHSERRRAEDALVIGPNRLFLGYVRDLLPDLGVRGVVQNTFADWVWRRMAETNRTLRSPEMVVQGPPLSGVNGRLKGQLRFGTLLERYVVQLEQHLEFPAHPISFPITAEGHEERLVLTPFEVRTLHRLAMQGGSSTDARRERFLDLGREHLRKWFRSAFSIRPDTEGALSSLTRSVIARLARVWPRPDLLRAYNQVFAMDVLQRHGADLYSADELTRLATSAPGSVTGEEGAVRIVLEPADHAGLHVLNRALYGETARWYTHIVVDEAQDLAPLELEQLLASSRPLSMTLVGDTAQSIHAHGGVDDWSELTAQLPPDQVHLHVVRRNYRSTREIVGFCNGVLRAVQGARAVLSEPVGRSGPIPLVQAISSPALLVEAVMESLQSLQARGLRNIAVITRDPAAARETATALRRREIKCRVLDEQEGDDSAEPITGVLVIPAALAKGLEFEGVIVQDASESAYPSADVRAGALLYVAVSRALHILHILHVGVRSGFLPESQLYFGDIQGPLNNAVQHEQY</sequence>
<evidence type="ECO:0000256" key="9">
    <source>
        <dbReference type="PROSITE-ProRule" id="PRU00560"/>
    </source>
</evidence>
<evidence type="ECO:0000256" key="5">
    <source>
        <dbReference type="ARBA" id="ARBA00023235"/>
    </source>
</evidence>
<evidence type="ECO:0000256" key="8">
    <source>
        <dbReference type="ARBA" id="ARBA00048988"/>
    </source>
</evidence>
<dbReference type="InterPro" id="IPR014017">
    <property type="entry name" value="DNA_helicase_UvrD-like_C"/>
</dbReference>
<dbReference type="EMBL" id="FWWU01000005">
    <property type="protein sequence ID" value="SMB82205.1"/>
    <property type="molecule type" value="Genomic_DNA"/>
</dbReference>
<reference evidence="11 12" key="1">
    <citation type="submission" date="2017-04" db="EMBL/GenBank/DDBJ databases">
        <authorList>
            <person name="Afonso C.L."/>
            <person name="Miller P.J."/>
            <person name="Scott M.A."/>
            <person name="Spackman E."/>
            <person name="Goraichik I."/>
            <person name="Dimitrov K.M."/>
            <person name="Suarez D.L."/>
            <person name="Swayne D.E."/>
        </authorList>
    </citation>
    <scope>NUCLEOTIDE SEQUENCE [LARGE SCALE GENOMIC DNA]</scope>
    <source>
        <strain evidence="11 12">KR-140</strain>
    </source>
</reference>
<dbReference type="Proteomes" id="UP000192582">
    <property type="component" value="Unassembled WGS sequence"/>
</dbReference>
<evidence type="ECO:0000313" key="11">
    <source>
        <dbReference type="EMBL" id="SMB82205.1"/>
    </source>
</evidence>
<evidence type="ECO:0000259" key="10">
    <source>
        <dbReference type="PROSITE" id="PS51198"/>
    </source>
</evidence>
<dbReference type="OrthoDB" id="9787585at2"/>
<proteinExistence type="predicted"/>
<dbReference type="AlphaFoldDB" id="A0A1W1UM42"/>
<dbReference type="InterPro" id="IPR027417">
    <property type="entry name" value="P-loop_NTPase"/>
</dbReference>
<keyword evidence="12" id="KW-1185">Reference proteome</keyword>
<keyword evidence="1 9" id="KW-0547">Nucleotide-binding</keyword>
<dbReference type="GO" id="GO:0005524">
    <property type="term" value="F:ATP binding"/>
    <property type="evidence" value="ECO:0007669"/>
    <property type="project" value="UniProtKB-UniRule"/>
</dbReference>
<keyword evidence="5" id="KW-0413">Isomerase</keyword>
<dbReference type="STRING" id="695939.SAMN00790413_04878"/>
<dbReference type="GO" id="GO:0043138">
    <property type="term" value="F:3'-5' DNA helicase activity"/>
    <property type="evidence" value="ECO:0007669"/>
    <property type="project" value="UniProtKB-EC"/>
</dbReference>
<dbReference type="GO" id="GO:0016887">
    <property type="term" value="F:ATP hydrolysis activity"/>
    <property type="evidence" value="ECO:0007669"/>
    <property type="project" value="RHEA"/>
</dbReference>
<dbReference type="InterPro" id="IPR000212">
    <property type="entry name" value="DNA_helicase_UvrD/REP"/>
</dbReference>
<dbReference type="InterPro" id="IPR014016">
    <property type="entry name" value="UvrD-like_ATP-bd"/>
</dbReference>
<gene>
    <name evidence="11" type="ORF">SAMN00790413_04878</name>
</gene>
<protein>
    <recommendedName>
        <fullName evidence="7">DNA 3'-5' helicase</fullName>
        <ecNumber evidence="7">5.6.2.4</ecNumber>
    </recommendedName>
</protein>
<dbReference type="GO" id="GO:0003677">
    <property type="term" value="F:DNA binding"/>
    <property type="evidence" value="ECO:0007669"/>
    <property type="project" value="InterPro"/>
</dbReference>
<feature type="domain" description="UvrD-like helicase ATP-binding" evidence="10">
    <location>
        <begin position="192"/>
        <end position="565"/>
    </location>
</feature>
<accession>A0A1W1UM42</accession>
<dbReference type="EC" id="5.6.2.4" evidence="7"/>
<dbReference type="PROSITE" id="PS51198">
    <property type="entry name" value="UVRD_HELICASE_ATP_BIND"/>
    <property type="match status" value="1"/>
</dbReference>
<evidence type="ECO:0000256" key="6">
    <source>
        <dbReference type="ARBA" id="ARBA00034617"/>
    </source>
</evidence>
<organism evidence="11 12">
    <name type="scientific">Deinococcus hopiensis KR-140</name>
    <dbReference type="NCBI Taxonomy" id="695939"/>
    <lineage>
        <taxon>Bacteria</taxon>
        <taxon>Thermotogati</taxon>
        <taxon>Deinococcota</taxon>
        <taxon>Deinococci</taxon>
        <taxon>Deinococcales</taxon>
        <taxon>Deinococcaceae</taxon>
        <taxon>Deinococcus</taxon>
    </lineage>
</organism>
<dbReference type="SUPFAM" id="SSF52540">
    <property type="entry name" value="P-loop containing nucleoside triphosphate hydrolases"/>
    <property type="match status" value="1"/>
</dbReference>
<evidence type="ECO:0000256" key="7">
    <source>
        <dbReference type="ARBA" id="ARBA00034808"/>
    </source>
</evidence>
<dbReference type="GO" id="GO:0005829">
    <property type="term" value="C:cytosol"/>
    <property type="evidence" value="ECO:0007669"/>
    <property type="project" value="TreeGrafter"/>
</dbReference>
<keyword evidence="2 9" id="KW-0378">Hydrolase</keyword>
<keyword evidence="3 9" id="KW-0347">Helicase</keyword>
<evidence type="ECO:0000313" key="12">
    <source>
        <dbReference type="Proteomes" id="UP000192582"/>
    </source>
</evidence>
<dbReference type="PANTHER" id="PTHR11070">
    <property type="entry name" value="UVRD / RECB / PCRA DNA HELICASE FAMILY MEMBER"/>
    <property type="match status" value="1"/>
</dbReference>
<dbReference type="RefSeq" id="WP_139806540.1">
    <property type="nucleotide sequence ID" value="NZ_FWWU01000005.1"/>
</dbReference>
<name>A0A1W1UM42_9DEIO</name>
<feature type="binding site" evidence="9">
    <location>
        <begin position="213"/>
        <end position="220"/>
    </location>
    <ligand>
        <name>ATP</name>
        <dbReference type="ChEBI" id="CHEBI:30616"/>
    </ligand>
</feature>
<evidence type="ECO:0000256" key="3">
    <source>
        <dbReference type="ARBA" id="ARBA00022806"/>
    </source>
</evidence>
<keyword evidence="4 9" id="KW-0067">ATP-binding</keyword>
<comment type="catalytic activity">
    <reaction evidence="8">
        <text>ATP + H2O = ADP + phosphate + H(+)</text>
        <dbReference type="Rhea" id="RHEA:13065"/>
        <dbReference type="ChEBI" id="CHEBI:15377"/>
        <dbReference type="ChEBI" id="CHEBI:15378"/>
        <dbReference type="ChEBI" id="CHEBI:30616"/>
        <dbReference type="ChEBI" id="CHEBI:43474"/>
        <dbReference type="ChEBI" id="CHEBI:456216"/>
        <dbReference type="EC" id="5.6.2.4"/>
    </reaction>
</comment>
<dbReference type="GO" id="GO:0000725">
    <property type="term" value="P:recombinational repair"/>
    <property type="evidence" value="ECO:0007669"/>
    <property type="project" value="TreeGrafter"/>
</dbReference>
<dbReference type="Pfam" id="PF13361">
    <property type="entry name" value="UvrD_C"/>
    <property type="match status" value="1"/>
</dbReference>
<comment type="catalytic activity">
    <reaction evidence="6">
        <text>Couples ATP hydrolysis with the unwinding of duplex DNA by translocating in the 3'-5' direction.</text>
        <dbReference type="EC" id="5.6.2.4"/>
    </reaction>
</comment>
<dbReference type="PANTHER" id="PTHR11070:SF17">
    <property type="entry name" value="DNA HELICASE IV"/>
    <property type="match status" value="1"/>
</dbReference>
<evidence type="ECO:0000256" key="1">
    <source>
        <dbReference type="ARBA" id="ARBA00022741"/>
    </source>
</evidence>
<dbReference type="Gene3D" id="3.40.50.300">
    <property type="entry name" value="P-loop containing nucleotide triphosphate hydrolases"/>
    <property type="match status" value="3"/>
</dbReference>
<evidence type="ECO:0000256" key="4">
    <source>
        <dbReference type="ARBA" id="ARBA00022840"/>
    </source>
</evidence>